<protein>
    <submittedName>
        <fullName evidence="2">Transposase</fullName>
    </submittedName>
</protein>
<proteinExistence type="predicted"/>
<dbReference type="PANTHER" id="PTHR34322:SF2">
    <property type="entry name" value="TRANSPOSASE IS200-LIKE DOMAIN-CONTAINING PROTEIN"/>
    <property type="match status" value="1"/>
</dbReference>
<dbReference type="EMBL" id="JAHRID010000008">
    <property type="protein sequence ID" value="MBV2130587.1"/>
    <property type="molecule type" value="Genomic_DNA"/>
</dbReference>
<organism evidence="2 3">
    <name type="scientific">Arsukibacterium indicum</name>
    <dbReference type="NCBI Taxonomy" id="2848612"/>
    <lineage>
        <taxon>Bacteria</taxon>
        <taxon>Pseudomonadati</taxon>
        <taxon>Pseudomonadota</taxon>
        <taxon>Gammaproteobacteria</taxon>
        <taxon>Chromatiales</taxon>
        <taxon>Chromatiaceae</taxon>
        <taxon>Arsukibacterium</taxon>
    </lineage>
</organism>
<name>A0ABS6MP24_9GAMM</name>
<accession>A0ABS6MP24</accession>
<gene>
    <name evidence="2" type="ORF">KQY15_15945</name>
</gene>
<dbReference type="RefSeq" id="WP_217670910.1">
    <property type="nucleotide sequence ID" value="NZ_JAHRID010000008.1"/>
</dbReference>
<reference evidence="2 3" key="1">
    <citation type="submission" date="2021-06" db="EMBL/GenBank/DDBJ databases">
        <title>Rheinheimera indica sp. nov., isolated from deep-sea sediment.</title>
        <authorList>
            <person name="Wang Z."/>
            <person name="Zhang X.-Y."/>
        </authorList>
    </citation>
    <scope>NUCLEOTIDE SEQUENCE [LARGE SCALE GENOMIC DNA]</scope>
    <source>
        <strain evidence="2 3">SM2107</strain>
    </source>
</reference>
<keyword evidence="3" id="KW-1185">Reference proteome</keyword>
<sequence>MARQPRYRIPGLAQHVVQRGNNKQACFYHDDDYRVYLDRLKLYAEQYGVKIHAFILMTNHVHLLLTPEAENSVSLFIQALGRFYVQYVNKRYDRSGTLWEGRYRATLVDTDNYYLAVSRYIELNPVRALMVDHPAAYPWSSFHANGLGKPIQLWQPHQTYMALGETAEQRQKAYCELFSQDFSAKALAEIRYATQKGWVLGSERFKQQIAKQTSRPVSPRRLR</sequence>
<evidence type="ECO:0000313" key="3">
    <source>
        <dbReference type="Proteomes" id="UP000704611"/>
    </source>
</evidence>
<dbReference type="Proteomes" id="UP000704611">
    <property type="component" value="Unassembled WGS sequence"/>
</dbReference>
<dbReference type="Pfam" id="PF01797">
    <property type="entry name" value="Y1_Tnp"/>
    <property type="match status" value="1"/>
</dbReference>
<comment type="caution">
    <text evidence="2">The sequence shown here is derived from an EMBL/GenBank/DDBJ whole genome shotgun (WGS) entry which is preliminary data.</text>
</comment>
<dbReference type="InterPro" id="IPR002686">
    <property type="entry name" value="Transposase_17"/>
</dbReference>
<evidence type="ECO:0000259" key="1">
    <source>
        <dbReference type="SMART" id="SM01321"/>
    </source>
</evidence>
<evidence type="ECO:0000313" key="2">
    <source>
        <dbReference type="EMBL" id="MBV2130587.1"/>
    </source>
</evidence>
<dbReference type="SMART" id="SM01321">
    <property type="entry name" value="Y1_Tnp"/>
    <property type="match status" value="1"/>
</dbReference>
<dbReference type="PANTHER" id="PTHR34322">
    <property type="entry name" value="TRANSPOSASE, Y1_TNP DOMAIN-CONTAINING"/>
    <property type="match status" value="1"/>
</dbReference>
<feature type="domain" description="Transposase IS200-like" evidence="1">
    <location>
        <begin position="9"/>
        <end position="124"/>
    </location>
</feature>